<name>R0GIE1_9BRAS</name>
<keyword evidence="2" id="KW-1185">Reference proteome</keyword>
<protein>
    <submittedName>
        <fullName evidence="1">Uncharacterized protein</fullName>
    </submittedName>
</protein>
<dbReference type="AlphaFoldDB" id="R0GIE1"/>
<proteinExistence type="predicted"/>
<sequence length="21" mass="2439">RKVSLFALFARKLGSAWDLIF</sequence>
<reference evidence="2" key="1">
    <citation type="journal article" date="2013" name="Nat. Genet.">
        <title>The Capsella rubella genome and the genomic consequences of rapid mating system evolution.</title>
        <authorList>
            <person name="Slotte T."/>
            <person name="Hazzouri K.M."/>
            <person name="Agren J.A."/>
            <person name="Koenig D."/>
            <person name="Maumus F."/>
            <person name="Guo Y.L."/>
            <person name="Steige K."/>
            <person name="Platts A.E."/>
            <person name="Escobar J.S."/>
            <person name="Newman L.K."/>
            <person name="Wang W."/>
            <person name="Mandakova T."/>
            <person name="Vello E."/>
            <person name="Smith L.M."/>
            <person name="Henz S.R."/>
            <person name="Steffen J."/>
            <person name="Takuno S."/>
            <person name="Brandvain Y."/>
            <person name="Coop G."/>
            <person name="Andolfatto P."/>
            <person name="Hu T.T."/>
            <person name="Blanchette M."/>
            <person name="Clark R.M."/>
            <person name="Quesneville H."/>
            <person name="Nordborg M."/>
            <person name="Gaut B.S."/>
            <person name="Lysak M.A."/>
            <person name="Jenkins J."/>
            <person name="Grimwood J."/>
            <person name="Chapman J."/>
            <person name="Prochnik S."/>
            <person name="Shu S."/>
            <person name="Rokhsar D."/>
            <person name="Schmutz J."/>
            <person name="Weigel D."/>
            <person name="Wright S.I."/>
        </authorList>
    </citation>
    <scope>NUCLEOTIDE SEQUENCE [LARGE SCALE GENOMIC DNA]</scope>
    <source>
        <strain evidence="2">cv. Monte Gargano</strain>
    </source>
</reference>
<gene>
    <name evidence="1" type="ORF">CARUB_v100079721mg</name>
</gene>
<dbReference type="Proteomes" id="UP000029121">
    <property type="component" value="Unassembled WGS sequence"/>
</dbReference>
<accession>R0GIE1</accession>
<feature type="non-terminal residue" evidence="1">
    <location>
        <position position="1"/>
    </location>
</feature>
<dbReference type="EMBL" id="KB870937">
    <property type="protein sequence ID" value="EOA12050.1"/>
    <property type="molecule type" value="Genomic_DNA"/>
</dbReference>
<evidence type="ECO:0000313" key="1">
    <source>
        <dbReference type="EMBL" id="EOA12050.1"/>
    </source>
</evidence>
<evidence type="ECO:0000313" key="2">
    <source>
        <dbReference type="Proteomes" id="UP000029121"/>
    </source>
</evidence>
<organism evidence="1 2">
    <name type="scientific">Capsella rubella</name>
    <dbReference type="NCBI Taxonomy" id="81985"/>
    <lineage>
        <taxon>Eukaryota</taxon>
        <taxon>Viridiplantae</taxon>
        <taxon>Streptophyta</taxon>
        <taxon>Embryophyta</taxon>
        <taxon>Tracheophyta</taxon>
        <taxon>Spermatophyta</taxon>
        <taxon>Magnoliopsida</taxon>
        <taxon>eudicotyledons</taxon>
        <taxon>Gunneridae</taxon>
        <taxon>Pentapetalae</taxon>
        <taxon>rosids</taxon>
        <taxon>malvids</taxon>
        <taxon>Brassicales</taxon>
        <taxon>Brassicaceae</taxon>
        <taxon>Camelineae</taxon>
        <taxon>Capsella</taxon>
    </lineage>
</organism>